<keyword evidence="5" id="KW-1185">Reference proteome</keyword>
<dbReference type="SMART" id="SM00935">
    <property type="entry name" value="OmpH"/>
    <property type="match status" value="1"/>
</dbReference>
<dbReference type="SUPFAM" id="SSF111384">
    <property type="entry name" value="OmpH-like"/>
    <property type="match status" value="1"/>
</dbReference>
<dbReference type="EMBL" id="JBHULH010000012">
    <property type="protein sequence ID" value="MFD2568603.1"/>
    <property type="molecule type" value="Genomic_DNA"/>
</dbReference>
<evidence type="ECO:0000256" key="1">
    <source>
        <dbReference type="ARBA" id="ARBA00009091"/>
    </source>
</evidence>
<organism evidence="4 5">
    <name type="scientific">Pseudotenacibaculum haliotis</name>
    <dbReference type="NCBI Taxonomy" id="1862138"/>
    <lineage>
        <taxon>Bacteria</taxon>
        <taxon>Pseudomonadati</taxon>
        <taxon>Bacteroidota</taxon>
        <taxon>Flavobacteriia</taxon>
        <taxon>Flavobacteriales</taxon>
        <taxon>Flavobacteriaceae</taxon>
        <taxon>Pseudotenacibaculum</taxon>
    </lineage>
</organism>
<comment type="similarity">
    <text evidence="1">Belongs to the Skp family.</text>
</comment>
<accession>A0ABW5LX05</accession>
<name>A0ABW5LX05_9FLAO</name>
<dbReference type="Proteomes" id="UP001597508">
    <property type="component" value="Unassembled WGS sequence"/>
</dbReference>
<dbReference type="PANTHER" id="PTHR35089">
    <property type="entry name" value="CHAPERONE PROTEIN SKP"/>
    <property type="match status" value="1"/>
</dbReference>
<reference evidence="5" key="1">
    <citation type="journal article" date="2019" name="Int. J. Syst. Evol. Microbiol.">
        <title>The Global Catalogue of Microorganisms (GCM) 10K type strain sequencing project: providing services to taxonomists for standard genome sequencing and annotation.</title>
        <authorList>
            <consortium name="The Broad Institute Genomics Platform"/>
            <consortium name="The Broad Institute Genome Sequencing Center for Infectious Disease"/>
            <person name="Wu L."/>
            <person name="Ma J."/>
        </authorList>
    </citation>
    <scope>NUCLEOTIDE SEQUENCE [LARGE SCALE GENOMIC DNA]</scope>
    <source>
        <strain evidence="5">KCTC 52127</strain>
    </source>
</reference>
<evidence type="ECO:0000256" key="2">
    <source>
        <dbReference type="ARBA" id="ARBA00022729"/>
    </source>
</evidence>
<evidence type="ECO:0000313" key="4">
    <source>
        <dbReference type="EMBL" id="MFD2568603.1"/>
    </source>
</evidence>
<keyword evidence="2 3" id="KW-0732">Signal</keyword>
<dbReference type="Pfam" id="PF03938">
    <property type="entry name" value="OmpH"/>
    <property type="match status" value="1"/>
</dbReference>
<feature type="chain" id="PRO_5046008706" evidence="3">
    <location>
        <begin position="24"/>
        <end position="181"/>
    </location>
</feature>
<evidence type="ECO:0000313" key="5">
    <source>
        <dbReference type="Proteomes" id="UP001597508"/>
    </source>
</evidence>
<proteinExistence type="inferred from homology"/>
<dbReference type="InterPro" id="IPR005632">
    <property type="entry name" value="Chaperone_Skp"/>
</dbReference>
<gene>
    <name evidence="4" type="ORF">ACFSRZ_14595</name>
</gene>
<sequence>MRKLKSLLLVAFLALGMTGVANAQKVGHVNLERVIANMPETRTLQAEIEKISKTYSDDIAGMEKKLEAKYKKYSAEQGSQTQEVNAQRAKEVQDENARINQAKQTAVQDIQQKQQTKLIPILEKADKAIKEIAKSKGLLYVLDSSIGKGVLVADGVNIYNDLKAKLGLLPDQKPKSATTQK</sequence>
<dbReference type="Gene3D" id="3.30.910.20">
    <property type="entry name" value="Skp domain"/>
    <property type="match status" value="1"/>
</dbReference>
<comment type="caution">
    <text evidence="4">The sequence shown here is derived from an EMBL/GenBank/DDBJ whole genome shotgun (WGS) entry which is preliminary data.</text>
</comment>
<dbReference type="RefSeq" id="WP_379667312.1">
    <property type="nucleotide sequence ID" value="NZ_JBHULH010000012.1"/>
</dbReference>
<dbReference type="InterPro" id="IPR024930">
    <property type="entry name" value="Skp_dom_sf"/>
</dbReference>
<evidence type="ECO:0000256" key="3">
    <source>
        <dbReference type="SAM" id="SignalP"/>
    </source>
</evidence>
<protein>
    <submittedName>
        <fullName evidence="4">OmpH family outer membrane protein</fullName>
    </submittedName>
</protein>
<dbReference type="PANTHER" id="PTHR35089:SF1">
    <property type="entry name" value="CHAPERONE PROTEIN SKP"/>
    <property type="match status" value="1"/>
</dbReference>
<feature type="signal peptide" evidence="3">
    <location>
        <begin position="1"/>
        <end position="23"/>
    </location>
</feature>